<dbReference type="InterPro" id="IPR043768">
    <property type="entry name" value="DUF5714"/>
</dbReference>
<name>A0A3E2B188_9FIRM</name>
<dbReference type="GO" id="GO:0008168">
    <property type="term" value="F:methyltransferase activity"/>
    <property type="evidence" value="ECO:0007669"/>
    <property type="project" value="UniProtKB-KW"/>
</dbReference>
<keyword evidence="2" id="KW-0489">Methyltransferase</keyword>
<keyword evidence="3" id="KW-1185">Reference proteome</keyword>
<evidence type="ECO:0000259" key="1">
    <source>
        <dbReference type="Pfam" id="PF18978"/>
    </source>
</evidence>
<keyword evidence="2" id="KW-0808">Transferase</keyword>
<dbReference type="AlphaFoldDB" id="A0A3E2B188"/>
<dbReference type="EMBL" id="QQRQ01000030">
    <property type="protein sequence ID" value="RFT05749.1"/>
    <property type="molecule type" value="Genomic_DNA"/>
</dbReference>
<dbReference type="Proteomes" id="UP000260649">
    <property type="component" value="Unassembled WGS sequence"/>
</dbReference>
<dbReference type="GeneID" id="97996254"/>
<sequence>MKEECLLCGAPLEYLTRGRKMECALCHKKERSKTRCIKGHFICNQCHTKGIDQVLTLCLETTSANPVEILDHLMAQPFCHMHGPEHHILVGASLLTAYRNAGGEIDLAPALVELQRRGQHVPGGVCGFWGACGAGISTGMSLSILSNATPLSKEPLGLSNQMTARALDAIGTIGGPRCCKRNSYLSLLAAAAFVEERFHLSMPVPAIRCAYAGQNNQCLGKVCPFSPGS</sequence>
<protein>
    <submittedName>
        <fullName evidence="2">SAM-dependent methyltransferase</fullName>
    </submittedName>
</protein>
<evidence type="ECO:0000313" key="3">
    <source>
        <dbReference type="Proteomes" id="UP000260649"/>
    </source>
</evidence>
<feature type="domain" description="DUF5714" evidence="1">
    <location>
        <begin position="56"/>
        <end position="225"/>
    </location>
</feature>
<organism evidence="2 3">
    <name type="scientific">Evtepia gabavorous</name>
    <dbReference type="NCBI Taxonomy" id="2211183"/>
    <lineage>
        <taxon>Bacteria</taxon>
        <taxon>Bacillati</taxon>
        <taxon>Bacillota</taxon>
        <taxon>Clostridia</taxon>
        <taxon>Eubacteriales</taxon>
        <taxon>Evtepia</taxon>
    </lineage>
</organism>
<comment type="caution">
    <text evidence="2">The sequence shown here is derived from an EMBL/GenBank/DDBJ whole genome shotgun (WGS) entry which is preliminary data.</text>
</comment>
<reference evidence="2 3" key="1">
    <citation type="submission" date="2018-07" db="EMBL/GenBank/DDBJ databases">
        <title>GABA Modulating Bacteria of the Human Gut Microbiota.</title>
        <authorList>
            <person name="Strandwitz P."/>
            <person name="Kim K.H."/>
            <person name="Terekhova D."/>
            <person name="Liu J.K."/>
            <person name="Sharma A."/>
            <person name="Levering J."/>
            <person name="Mcdonald D."/>
            <person name="Dietrich D."/>
            <person name="Ramadhar T.R."/>
            <person name="Lekbua A."/>
            <person name="Mroue N."/>
            <person name="Liston C."/>
            <person name="Stewart E.J."/>
            <person name="Dubin M.J."/>
            <person name="Zengler K."/>
            <person name="Knight R."/>
            <person name="Gilbert J.A."/>
            <person name="Clardy J."/>
            <person name="Lewis K."/>
        </authorList>
    </citation>
    <scope>NUCLEOTIDE SEQUENCE [LARGE SCALE GENOMIC DNA]</scope>
    <source>
        <strain evidence="2 3">KLE1738</strain>
    </source>
</reference>
<dbReference type="OrthoDB" id="9813299at2"/>
<dbReference type="GO" id="GO:0032259">
    <property type="term" value="P:methylation"/>
    <property type="evidence" value="ECO:0007669"/>
    <property type="project" value="UniProtKB-KW"/>
</dbReference>
<proteinExistence type="predicted"/>
<gene>
    <name evidence="2" type="ORF">DV520_10960</name>
</gene>
<evidence type="ECO:0000313" key="2">
    <source>
        <dbReference type="EMBL" id="RFT05749.1"/>
    </source>
</evidence>
<dbReference type="RefSeq" id="WP_117142832.1">
    <property type="nucleotide sequence ID" value="NZ_CAKXKJ010000018.1"/>
</dbReference>
<accession>A0A3E2B188</accession>
<dbReference type="Pfam" id="PF18978">
    <property type="entry name" value="DUF5714"/>
    <property type="match status" value="1"/>
</dbReference>